<dbReference type="EMBL" id="JAABOQ010000005">
    <property type="protein sequence ID" value="NER18375.1"/>
    <property type="molecule type" value="Genomic_DNA"/>
</dbReference>
<dbReference type="SMART" id="SM00342">
    <property type="entry name" value="HTH_ARAC"/>
    <property type="match status" value="1"/>
</dbReference>
<evidence type="ECO:0000256" key="2">
    <source>
        <dbReference type="ARBA" id="ARBA00023125"/>
    </source>
</evidence>
<keyword evidence="2" id="KW-0238">DNA-binding</keyword>
<dbReference type="InterPro" id="IPR009057">
    <property type="entry name" value="Homeodomain-like_sf"/>
</dbReference>
<sequence length="273" mass="32116">MTKEFNQFTTDAIFKLGDETLLQSFKKSQKLPLFTFIRTKEKQASLYIDDVITTIPPNSILSLTPNHFIKVVDLRNVIIYQFNREFYCIKDHDKEVSCVGVLFYGHHQKPIIELNKTELKKFNVLHDIFLDEMETEDTIQAEMLRMLMTRFIIKTTRLYKQGNQLPETEKIDLLRHFNVLVEDHFRNEHSVKFYADKLFKSPKTLSNSFAKYDRSPLQIIHDRIVLEAKRLLHYTDKSAKQIAFDLGFEDPSHLSRLFKKHTGQSPSTIRGSK</sequence>
<evidence type="ECO:0000259" key="4">
    <source>
        <dbReference type="PROSITE" id="PS01124"/>
    </source>
</evidence>
<accession>A0A6M0CKA9</accession>
<name>A0A6M0CKA9_9FLAO</name>
<dbReference type="PANTHER" id="PTHR43280">
    <property type="entry name" value="ARAC-FAMILY TRANSCRIPTIONAL REGULATOR"/>
    <property type="match status" value="1"/>
</dbReference>
<reference evidence="5 6" key="1">
    <citation type="submission" date="2020-01" db="EMBL/GenBank/DDBJ databases">
        <title>Spongiivirga citrea KCTC 32990T.</title>
        <authorList>
            <person name="Wang G."/>
        </authorList>
    </citation>
    <scope>NUCLEOTIDE SEQUENCE [LARGE SCALE GENOMIC DNA]</scope>
    <source>
        <strain evidence="5 6">KCTC 32990</strain>
    </source>
</reference>
<dbReference type="PROSITE" id="PS01124">
    <property type="entry name" value="HTH_ARAC_FAMILY_2"/>
    <property type="match status" value="1"/>
</dbReference>
<keyword evidence="1" id="KW-0805">Transcription regulation</keyword>
<dbReference type="GO" id="GO:0003700">
    <property type="term" value="F:DNA-binding transcription factor activity"/>
    <property type="evidence" value="ECO:0007669"/>
    <property type="project" value="InterPro"/>
</dbReference>
<dbReference type="PANTHER" id="PTHR43280:SF32">
    <property type="entry name" value="TRANSCRIPTIONAL REGULATORY PROTEIN"/>
    <property type="match status" value="1"/>
</dbReference>
<dbReference type="InterPro" id="IPR018060">
    <property type="entry name" value="HTH_AraC"/>
</dbReference>
<dbReference type="RefSeq" id="WP_164033043.1">
    <property type="nucleotide sequence ID" value="NZ_JAABOQ010000005.1"/>
</dbReference>
<dbReference type="Proteomes" id="UP000474296">
    <property type="component" value="Unassembled WGS sequence"/>
</dbReference>
<dbReference type="Gene3D" id="1.10.10.60">
    <property type="entry name" value="Homeodomain-like"/>
    <property type="match status" value="1"/>
</dbReference>
<evidence type="ECO:0000313" key="6">
    <source>
        <dbReference type="Proteomes" id="UP000474296"/>
    </source>
</evidence>
<evidence type="ECO:0000256" key="3">
    <source>
        <dbReference type="ARBA" id="ARBA00023163"/>
    </source>
</evidence>
<evidence type="ECO:0000256" key="1">
    <source>
        <dbReference type="ARBA" id="ARBA00023015"/>
    </source>
</evidence>
<organism evidence="5 6">
    <name type="scientific">Spongiivirga citrea</name>
    <dbReference type="NCBI Taxonomy" id="1481457"/>
    <lineage>
        <taxon>Bacteria</taxon>
        <taxon>Pseudomonadati</taxon>
        <taxon>Bacteroidota</taxon>
        <taxon>Flavobacteriia</taxon>
        <taxon>Flavobacteriales</taxon>
        <taxon>Flavobacteriaceae</taxon>
        <taxon>Spongiivirga</taxon>
    </lineage>
</organism>
<feature type="domain" description="HTH araC/xylS-type" evidence="4">
    <location>
        <begin position="175"/>
        <end position="272"/>
    </location>
</feature>
<evidence type="ECO:0000313" key="5">
    <source>
        <dbReference type="EMBL" id="NER18375.1"/>
    </source>
</evidence>
<proteinExistence type="predicted"/>
<dbReference type="Pfam" id="PF12833">
    <property type="entry name" value="HTH_18"/>
    <property type="match status" value="1"/>
</dbReference>
<gene>
    <name evidence="5" type="ORF">GWK10_14225</name>
</gene>
<dbReference type="AlphaFoldDB" id="A0A6M0CKA9"/>
<keyword evidence="6" id="KW-1185">Reference proteome</keyword>
<keyword evidence="3" id="KW-0804">Transcription</keyword>
<dbReference type="SUPFAM" id="SSF46689">
    <property type="entry name" value="Homeodomain-like"/>
    <property type="match status" value="1"/>
</dbReference>
<dbReference type="GO" id="GO:0043565">
    <property type="term" value="F:sequence-specific DNA binding"/>
    <property type="evidence" value="ECO:0007669"/>
    <property type="project" value="InterPro"/>
</dbReference>
<comment type="caution">
    <text evidence="5">The sequence shown here is derived from an EMBL/GenBank/DDBJ whole genome shotgun (WGS) entry which is preliminary data.</text>
</comment>
<protein>
    <submittedName>
        <fullName evidence="5">Helix-turn-helix domain-containing protein</fullName>
    </submittedName>
</protein>